<dbReference type="InterPro" id="IPR017455">
    <property type="entry name" value="Znf_FYVE-rel"/>
</dbReference>
<keyword evidence="5 8" id="KW-0863">Zinc-finger</keyword>
<feature type="region of interest" description="Disordered" evidence="9">
    <location>
        <begin position="494"/>
        <end position="532"/>
    </location>
</feature>
<feature type="compositionally biased region" description="Basic and acidic residues" evidence="9">
    <location>
        <begin position="1122"/>
        <end position="1142"/>
    </location>
</feature>
<feature type="compositionally biased region" description="Gly residues" evidence="9">
    <location>
        <begin position="933"/>
        <end position="943"/>
    </location>
</feature>
<accession>D7G1H8</accession>
<dbReference type="GO" id="GO:0048015">
    <property type="term" value="P:phosphatidylinositol-mediated signaling"/>
    <property type="evidence" value="ECO:0007669"/>
    <property type="project" value="TreeGrafter"/>
</dbReference>
<gene>
    <name evidence="12" type="ORF">Esi_0045_0055</name>
</gene>
<evidence type="ECO:0000256" key="3">
    <source>
        <dbReference type="ARBA" id="ARBA00022679"/>
    </source>
</evidence>
<feature type="region of interest" description="Disordered" evidence="9">
    <location>
        <begin position="861"/>
        <end position="994"/>
    </location>
</feature>
<feature type="compositionally biased region" description="Basic and acidic residues" evidence="9">
    <location>
        <begin position="1242"/>
        <end position="1257"/>
    </location>
</feature>
<dbReference type="eggNOG" id="KOG1818">
    <property type="taxonomic scope" value="Eukaryota"/>
</dbReference>
<dbReference type="InterPro" id="IPR011011">
    <property type="entry name" value="Znf_FYVE_PHD"/>
</dbReference>
<keyword evidence="7" id="KW-0862">Zinc</keyword>
<dbReference type="InParanoid" id="D7G1H8"/>
<dbReference type="EMBL" id="FN648652">
    <property type="protein sequence ID" value="CBJ26786.1"/>
    <property type="molecule type" value="Genomic_DNA"/>
</dbReference>
<evidence type="ECO:0000313" key="13">
    <source>
        <dbReference type="Proteomes" id="UP000002630"/>
    </source>
</evidence>
<evidence type="ECO:0000259" key="10">
    <source>
        <dbReference type="PROSITE" id="PS50178"/>
    </source>
</evidence>
<dbReference type="InterPro" id="IPR000403">
    <property type="entry name" value="PI3/4_kinase_cat_dom"/>
</dbReference>
<feature type="region of interest" description="Disordered" evidence="9">
    <location>
        <begin position="585"/>
        <end position="679"/>
    </location>
</feature>
<dbReference type="SUPFAM" id="SSF50729">
    <property type="entry name" value="PH domain-like"/>
    <property type="match status" value="1"/>
</dbReference>
<proteinExistence type="predicted"/>
<feature type="compositionally biased region" description="Gly residues" evidence="9">
    <location>
        <begin position="505"/>
        <end position="518"/>
    </location>
</feature>
<dbReference type="GO" id="GO:0004430">
    <property type="term" value="F:1-phosphatidylinositol 4-kinase activity"/>
    <property type="evidence" value="ECO:0007669"/>
    <property type="project" value="UniProtKB-EC"/>
</dbReference>
<dbReference type="EMBL" id="FN649743">
    <property type="protein sequence ID" value="CBJ26786.1"/>
    <property type="molecule type" value="Genomic_DNA"/>
</dbReference>
<protein>
    <recommendedName>
        <fullName evidence="2">1-phosphatidylinositol 4-kinase</fullName>
        <ecNumber evidence="2">2.7.1.67</ecNumber>
    </recommendedName>
</protein>
<keyword evidence="13" id="KW-1185">Reference proteome</keyword>
<dbReference type="InterPro" id="IPR013083">
    <property type="entry name" value="Znf_RING/FYVE/PHD"/>
</dbReference>
<feature type="compositionally biased region" description="Low complexity" evidence="9">
    <location>
        <begin position="1105"/>
        <end position="1121"/>
    </location>
</feature>
<dbReference type="SMART" id="SM00064">
    <property type="entry name" value="FYVE"/>
    <property type="match status" value="1"/>
</dbReference>
<evidence type="ECO:0000256" key="1">
    <source>
        <dbReference type="ARBA" id="ARBA00001686"/>
    </source>
</evidence>
<dbReference type="GO" id="GO:0016020">
    <property type="term" value="C:membrane"/>
    <property type="evidence" value="ECO:0007669"/>
    <property type="project" value="TreeGrafter"/>
</dbReference>
<feature type="compositionally biased region" description="Gly residues" evidence="9">
    <location>
        <begin position="1259"/>
        <end position="1273"/>
    </location>
</feature>
<evidence type="ECO:0000256" key="7">
    <source>
        <dbReference type="ARBA" id="ARBA00022833"/>
    </source>
</evidence>
<dbReference type="PROSITE" id="PS50290">
    <property type="entry name" value="PI3_4_KINASE_3"/>
    <property type="match status" value="1"/>
</dbReference>
<dbReference type="PROSITE" id="PS00915">
    <property type="entry name" value="PI3_4_KINASE_1"/>
    <property type="match status" value="1"/>
</dbReference>
<dbReference type="PROSITE" id="PS00916">
    <property type="entry name" value="PI3_4_KINASE_2"/>
    <property type="match status" value="1"/>
</dbReference>
<dbReference type="PROSITE" id="PS50178">
    <property type="entry name" value="ZF_FYVE"/>
    <property type="match status" value="1"/>
</dbReference>
<dbReference type="Proteomes" id="UP000002630">
    <property type="component" value="Linkage Group LG18"/>
</dbReference>
<keyword evidence="6" id="KW-0418">Kinase</keyword>
<dbReference type="FunFam" id="1.10.1070.11:FF:000016">
    <property type="entry name" value="PIK1p Phosphatidylinositol 4-kinase"/>
    <property type="match status" value="1"/>
</dbReference>
<dbReference type="CDD" id="cd05168">
    <property type="entry name" value="PI4Kc_III_beta"/>
    <property type="match status" value="1"/>
</dbReference>
<evidence type="ECO:0000256" key="2">
    <source>
        <dbReference type="ARBA" id="ARBA00012169"/>
    </source>
</evidence>
<dbReference type="InterPro" id="IPR036940">
    <property type="entry name" value="PI3/4_kinase_cat_sf"/>
</dbReference>
<feature type="compositionally biased region" description="Gly residues" evidence="9">
    <location>
        <begin position="866"/>
        <end position="878"/>
    </location>
</feature>
<dbReference type="STRING" id="2880.D7G1H8"/>
<feature type="domain" description="PI3K/PI4K catalytic" evidence="11">
    <location>
        <begin position="1334"/>
        <end position="1606"/>
    </location>
</feature>
<dbReference type="OrthoDB" id="10264149at2759"/>
<dbReference type="SUPFAM" id="SSF57903">
    <property type="entry name" value="FYVE/PHD zinc finger"/>
    <property type="match status" value="1"/>
</dbReference>
<dbReference type="Pfam" id="PF01363">
    <property type="entry name" value="FYVE"/>
    <property type="match status" value="1"/>
</dbReference>
<dbReference type="SUPFAM" id="SSF56112">
    <property type="entry name" value="Protein kinase-like (PK-like)"/>
    <property type="match status" value="1"/>
</dbReference>
<dbReference type="InterPro" id="IPR015433">
    <property type="entry name" value="PI3/4_kinase"/>
</dbReference>
<feature type="compositionally biased region" description="Basic and acidic residues" evidence="9">
    <location>
        <begin position="887"/>
        <end position="897"/>
    </location>
</feature>
<dbReference type="Pfam" id="PF00454">
    <property type="entry name" value="PI3_PI4_kinase"/>
    <property type="match status" value="1"/>
</dbReference>
<dbReference type="Gene3D" id="3.30.1010.10">
    <property type="entry name" value="Phosphatidylinositol 3-kinase Catalytic Subunit, Chain A, domain 4"/>
    <property type="match status" value="1"/>
</dbReference>
<keyword evidence="4" id="KW-0479">Metal-binding</keyword>
<dbReference type="InterPro" id="IPR057754">
    <property type="entry name" value="PI4-kinase_beta/PIK1_cat"/>
</dbReference>
<feature type="region of interest" description="Disordered" evidence="9">
    <location>
        <begin position="1006"/>
        <end position="1036"/>
    </location>
</feature>
<evidence type="ECO:0000256" key="5">
    <source>
        <dbReference type="ARBA" id="ARBA00022771"/>
    </source>
</evidence>
<name>D7G1H8_ECTSI</name>
<keyword evidence="3" id="KW-0808">Transferase</keyword>
<dbReference type="GO" id="GO:0008270">
    <property type="term" value="F:zinc ion binding"/>
    <property type="evidence" value="ECO:0007669"/>
    <property type="project" value="UniProtKB-KW"/>
</dbReference>
<dbReference type="Gene3D" id="3.30.40.10">
    <property type="entry name" value="Zinc/RING finger domain, C3HC4 (zinc finger)"/>
    <property type="match status" value="1"/>
</dbReference>
<dbReference type="PANTHER" id="PTHR10048">
    <property type="entry name" value="PHOSPHATIDYLINOSITOL KINASE"/>
    <property type="match status" value="1"/>
</dbReference>
<dbReference type="SMART" id="SM00146">
    <property type="entry name" value="PI3Kc"/>
    <property type="match status" value="1"/>
</dbReference>
<feature type="compositionally biased region" description="Low complexity" evidence="9">
    <location>
        <begin position="1194"/>
        <end position="1205"/>
    </location>
</feature>
<evidence type="ECO:0000256" key="6">
    <source>
        <dbReference type="ARBA" id="ARBA00022777"/>
    </source>
</evidence>
<dbReference type="GO" id="GO:0005737">
    <property type="term" value="C:cytoplasm"/>
    <property type="evidence" value="ECO:0007669"/>
    <property type="project" value="TreeGrafter"/>
</dbReference>
<evidence type="ECO:0000313" key="12">
    <source>
        <dbReference type="EMBL" id="CBJ26786.1"/>
    </source>
</evidence>
<dbReference type="InterPro" id="IPR000306">
    <property type="entry name" value="Znf_FYVE"/>
</dbReference>
<feature type="compositionally biased region" description="Basic and acidic residues" evidence="9">
    <location>
        <begin position="918"/>
        <end position="927"/>
    </location>
</feature>
<organism evidence="12 13">
    <name type="scientific">Ectocarpus siliculosus</name>
    <name type="common">Brown alga</name>
    <name type="synonym">Conferva siliculosa</name>
    <dbReference type="NCBI Taxonomy" id="2880"/>
    <lineage>
        <taxon>Eukaryota</taxon>
        <taxon>Sar</taxon>
        <taxon>Stramenopiles</taxon>
        <taxon>Ochrophyta</taxon>
        <taxon>PX clade</taxon>
        <taxon>Phaeophyceae</taxon>
        <taxon>Ectocarpales</taxon>
        <taxon>Ectocarpaceae</taxon>
        <taxon>Ectocarpus</taxon>
    </lineage>
</organism>
<dbReference type="EC" id="2.7.1.67" evidence="2"/>
<feature type="region of interest" description="Disordered" evidence="9">
    <location>
        <begin position="1077"/>
        <end position="1282"/>
    </location>
</feature>
<dbReference type="Gene3D" id="1.10.1070.11">
    <property type="entry name" value="Phosphatidylinositol 3-/4-kinase, catalytic domain"/>
    <property type="match status" value="1"/>
</dbReference>
<dbReference type="PANTHER" id="PTHR10048:SF22">
    <property type="entry name" value="PHOSPHATIDYLINOSITOL 4-KINASE BETA"/>
    <property type="match status" value="1"/>
</dbReference>
<dbReference type="eggNOG" id="KOG0903">
    <property type="taxonomic scope" value="Eukaryota"/>
</dbReference>
<evidence type="ECO:0000256" key="4">
    <source>
        <dbReference type="ARBA" id="ARBA00022723"/>
    </source>
</evidence>
<evidence type="ECO:0000259" key="11">
    <source>
        <dbReference type="PROSITE" id="PS50290"/>
    </source>
</evidence>
<dbReference type="InterPro" id="IPR011009">
    <property type="entry name" value="Kinase-like_dom_sf"/>
</dbReference>
<dbReference type="InterPro" id="IPR018936">
    <property type="entry name" value="PI3/4_kinase_CS"/>
</dbReference>
<feature type="domain" description="FYVE-type" evidence="10">
    <location>
        <begin position="136"/>
        <end position="196"/>
    </location>
</feature>
<evidence type="ECO:0000256" key="9">
    <source>
        <dbReference type="SAM" id="MobiDB-lite"/>
    </source>
</evidence>
<reference evidence="12 13" key="1">
    <citation type="journal article" date="2010" name="Nature">
        <title>The Ectocarpus genome and the independent evolution of multicellularity in brown algae.</title>
        <authorList>
            <person name="Cock J.M."/>
            <person name="Sterck L."/>
            <person name="Rouze P."/>
            <person name="Scornet D."/>
            <person name="Allen A.E."/>
            <person name="Amoutzias G."/>
            <person name="Anthouard V."/>
            <person name="Artiguenave F."/>
            <person name="Aury J.M."/>
            <person name="Badger J.H."/>
            <person name="Beszteri B."/>
            <person name="Billiau K."/>
            <person name="Bonnet E."/>
            <person name="Bothwell J.H."/>
            <person name="Bowler C."/>
            <person name="Boyen C."/>
            <person name="Brownlee C."/>
            <person name="Carrano C.J."/>
            <person name="Charrier B."/>
            <person name="Cho G.Y."/>
            <person name="Coelho S.M."/>
            <person name="Collen J."/>
            <person name="Corre E."/>
            <person name="Da Silva C."/>
            <person name="Delage L."/>
            <person name="Delaroque N."/>
            <person name="Dittami S.M."/>
            <person name="Doulbeau S."/>
            <person name="Elias M."/>
            <person name="Farnham G."/>
            <person name="Gachon C.M."/>
            <person name="Gschloessl B."/>
            <person name="Heesch S."/>
            <person name="Jabbari K."/>
            <person name="Jubin C."/>
            <person name="Kawai H."/>
            <person name="Kimura K."/>
            <person name="Kloareg B."/>
            <person name="Kupper F.C."/>
            <person name="Lang D."/>
            <person name="Le Bail A."/>
            <person name="Leblanc C."/>
            <person name="Lerouge P."/>
            <person name="Lohr M."/>
            <person name="Lopez P.J."/>
            <person name="Martens C."/>
            <person name="Maumus F."/>
            <person name="Michel G."/>
            <person name="Miranda-Saavedra D."/>
            <person name="Morales J."/>
            <person name="Moreau H."/>
            <person name="Motomura T."/>
            <person name="Nagasato C."/>
            <person name="Napoli C.A."/>
            <person name="Nelson D.R."/>
            <person name="Nyvall-Collen P."/>
            <person name="Peters A.F."/>
            <person name="Pommier C."/>
            <person name="Potin P."/>
            <person name="Poulain J."/>
            <person name="Quesneville H."/>
            <person name="Read B."/>
            <person name="Rensing S.A."/>
            <person name="Ritter A."/>
            <person name="Rousvoal S."/>
            <person name="Samanta M."/>
            <person name="Samson G."/>
            <person name="Schroeder D.C."/>
            <person name="Segurens B."/>
            <person name="Strittmatter M."/>
            <person name="Tonon T."/>
            <person name="Tregear J.W."/>
            <person name="Valentin K."/>
            <person name="von Dassow P."/>
            <person name="Yamagishi T."/>
            <person name="Van de Peer Y."/>
            <person name="Wincker P."/>
        </authorList>
    </citation>
    <scope>NUCLEOTIDE SEQUENCE [LARGE SCALE GENOMIC DNA]</scope>
    <source>
        <strain evidence="13">Ec32 / CCAP1310/4</strain>
    </source>
</reference>
<dbReference type="GO" id="GO:0046854">
    <property type="term" value="P:phosphatidylinositol phosphate biosynthetic process"/>
    <property type="evidence" value="ECO:0007669"/>
    <property type="project" value="InterPro"/>
</dbReference>
<sequence>MMKGTLWKSTSNYVGSMEKRFCVLVGTLVLDFESEDDFSSGAPPKAEGEVIGVSAWKGKSLQRGAHPEGFVYVTRLGHTNYCAVPSKRHHDEWMLWMRTALDMALGTDGVGPAPAAGGVAISREALHRGVLEPPRPAESEVCMKSGVAFGMTQSRHYCSSCGRVFVVEHCNQRVPLPHHGFEQAVRVCDDCLEAQQHLTHLRYICCTLDAHLHDQRRANRGVRASVVRRLGRQPEGGGSQAPGTLSSSLKVGLDLLEQGELSEEEFSGLVKAEEGFQKDEAYNRVHAGCLAASSRLGDSTLAVVGLLHRGAAAAPWKEFRAVVLHLRMLAEKDLDSIDFFWPQVLHAFYLLVPTVTAEGVFKAELLEDFILAMALRSTHLALKLVWGLKGYVENLPREVGPYPREREPPESRYGGWGRQMFSMDDRERAKAGDRERGREEIERVVSRVCSQVVEVCTATAVSEAEPPFQNAHLIRLAVEVEDIVLARADEANSSISSARNCRGRSCGGGGGGGGGSGRGTDETESGGGNGGGIAASTAVAGVPLAGPAGAGGASAVTRGEGGPEATTVEETAVAQPDVGCESLTFEQQPDRPLGPVGKNGNGGTPAIVGAPRIEKKGMMPVRPAIDRTTSSPSIEPAARSAVAGGEEASCRGDGGSVNGDYSDGRSSRAGGLGGDTREASPLSERRLLTTLVRPTGAQSSLAGDELLLLRALRAAAAEQLGLDYVAKTRYTSWVESGSGGEEEEEEEMERGESEARYFEDQLTFVQSLVDIAERLRFVEPVTARGEHLKRELRQLQKHGDNAYGGGGGGGGGPRGFLPVCRATEPICPIVSIPPEEGHVFKTKQRAPTLITCEIIVPQQRAVSGPGRAGGGVALGGDGNAASPLRLQRRETSRGSEREEVEEMIESQIEGQGSLGRSIDNKDADGGSHRSGSGSFGGGTGSGGLVPPTPPRAGAGYPWSTPQPQPPRLLLRTHSDPPVPRTGFGGGGGSAPAAAERCGAPVRRLSLGGKAKSVPSRAGNGPHGDTGSGEDGDVSLGDSAVYPEVLSAVGLEPASWDGGARPATAPAVSAGFGAPDREAFASAATPPKAGGHDGSGSGSVMAMETLSPPSLKNNSSSGSKVSLMERQDLVLPEPVREKGRTGEEQASDVADFMLRSHGGHELLRHSPLGKKASGIGDEGKRSARGWGEAEGGSSVGDAAAVATADGNGDEGASSSRRPTGDAGDGGGDEEVTPLGGGGGGGAVERDPKHADIEREVREQQGGGVRTDGSGGVESRGGLQRKESMAVSQARELLLQGLISSEELEAVVQKDQAFTEVVEQHAFLDVQFCVGQAFGESWAGKRARIKAASALGSEAGWDLVSIIVKSNDDMRQEVCALQLIGLCQRIFAEARLDLFLEPYVIVSTGSSSGLVQCLTDAMSIDALKKNTGVVTLRDHFERTYGEPASSRFLEAQRNFVNSLAAYSLASYVLQIKDRHNGNILLDTEGRLIHIDFGFILGMAPGGNFALENCPFKLPTEYVDVMGGLESQAFMDFVVAFTCGFLTLQAHGGRLVKLLGMMTQKSPFPCFQGKDPPESIVAKLSERLMPHLDKSETVAFCLELIRESYNNYGQRQFDYYQWLTNGIMA</sequence>
<evidence type="ECO:0000256" key="8">
    <source>
        <dbReference type="PROSITE-ProRule" id="PRU00091"/>
    </source>
</evidence>
<comment type="catalytic activity">
    <reaction evidence="1">
        <text>a 1,2-diacyl-sn-glycero-3-phospho-(1D-myo-inositol) + ATP = a 1,2-diacyl-sn-glycero-3-phospho-(1D-myo-inositol 4-phosphate) + ADP + H(+)</text>
        <dbReference type="Rhea" id="RHEA:19877"/>
        <dbReference type="ChEBI" id="CHEBI:15378"/>
        <dbReference type="ChEBI" id="CHEBI:30616"/>
        <dbReference type="ChEBI" id="CHEBI:57880"/>
        <dbReference type="ChEBI" id="CHEBI:58178"/>
        <dbReference type="ChEBI" id="CHEBI:456216"/>
        <dbReference type="EC" id="2.7.1.67"/>
    </reaction>
</comment>